<dbReference type="Proteomes" id="UP000636800">
    <property type="component" value="Unassembled WGS sequence"/>
</dbReference>
<organism evidence="2 4">
    <name type="scientific">Vanilla planifolia</name>
    <name type="common">Vanilla</name>
    <dbReference type="NCBI Taxonomy" id="51239"/>
    <lineage>
        <taxon>Eukaryota</taxon>
        <taxon>Viridiplantae</taxon>
        <taxon>Streptophyta</taxon>
        <taxon>Embryophyta</taxon>
        <taxon>Tracheophyta</taxon>
        <taxon>Spermatophyta</taxon>
        <taxon>Magnoliopsida</taxon>
        <taxon>Liliopsida</taxon>
        <taxon>Asparagales</taxon>
        <taxon>Orchidaceae</taxon>
        <taxon>Vanilloideae</taxon>
        <taxon>Vanilleae</taxon>
        <taxon>Vanilla</taxon>
    </lineage>
</organism>
<sequence>MHDEKVDEFRYLKTNFHLKLTSKRYRDNSLKPTSTTAQTASTTQQLRSEVPHDLARSKFIPHLFRRSELILECYRRIERGIIER</sequence>
<proteinExistence type="predicted"/>
<name>A0A835QC31_VANPL</name>
<comment type="caution">
    <text evidence="2">The sequence shown here is derived from an EMBL/GenBank/DDBJ whole genome shotgun (WGS) entry which is preliminary data.</text>
</comment>
<dbReference type="AlphaFoldDB" id="A0A835QC31"/>
<gene>
    <name evidence="3" type="ORF">HPP92_016432</name>
    <name evidence="2" type="ORF">HPP92_017076</name>
</gene>
<dbReference type="Proteomes" id="UP000639772">
    <property type="component" value="Unassembled WGS sequence"/>
</dbReference>
<reference evidence="4 5" key="1">
    <citation type="journal article" date="2020" name="Nat. Food">
        <title>A phased Vanilla planifolia genome enables genetic improvement of flavour and production.</title>
        <authorList>
            <person name="Hasing T."/>
            <person name="Tang H."/>
            <person name="Brym M."/>
            <person name="Khazi F."/>
            <person name="Huang T."/>
            <person name="Chambers A.H."/>
        </authorList>
    </citation>
    <scope>NUCLEOTIDE SEQUENCE [LARGE SCALE GENOMIC DNA]</scope>
    <source>
        <tissue evidence="2">Leaf</tissue>
    </source>
</reference>
<protein>
    <submittedName>
        <fullName evidence="2">Uncharacterized protein</fullName>
    </submittedName>
</protein>
<evidence type="ECO:0000256" key="1">
    <source>
        <dbReference type="SAM" id="MobiDB-lite"/>
    </source>
</evidence>
<dbReference type="EMBL" id="JADCNL010000008">
    <property type="protein sequence ID" value="KAG0470376.1"/>
    <property type="molecule type" value="Genomic_DNA"/>
</dbReference>
<keyword evidence="4" id="KW-1185">Reference proteome</keyword>
<evidence type="ECO:0000313" key="3">
    <source>
        <dbReference type="EMBL" id="KAG0471886.1"/>
    </source>
</evidence>
<evidence type="ECO:0000313" key="4">
    <source>
        <dbReference type="Proteomes" id="UP000636800"/>
    </source>
</evidence>
<evidence type="ECO:0000313" key="5">
    <source>
        <dbReference type="Proteomes" id="UP000639772"/>
    </source>
</evidence>
<accession>A0A835QC31</accession>
<feature type="region of interest" description="Disordered" evidence="1">
    <location>
        <begin position="28"/>
        <end position="48"/>
    </location>
</feature>
<feature type="compositionally biased region" description="Low complexity" evidence="1">
    <location>
        <begin position="33"/>
        <end position="45"/>
    </location>
</feature>
<dbReference type="EMBL" id="JADCNM010000008">
    <property type="protein sequence ID" value="KAG0471886.1"/>
    <property type="molecule type" value="Genomic_DNA"/>
</dbReference>
<evidence type="ECO:0000313" key="2">
    <source>
        <dbReference type="EMBL" id="KAG0470376.1"/>
    </source>
</evidence>